<gene>
    <name evidence="2" type="ORF">TKK_004407</name>
</gene>
<feature type="region of interest" description="Disordered" evidence="1">
    <location>
        <begin position="16"/>
        <end position="36"/>
    </location>
</feature>
<sequence length="123" mass="13810">MCAACSVPIVASSRERETSELRRGRGRAAEDDTANTERRVHRTCEHIIYGSLPRMQSFDISYCNEVYFVYLLIFTYTAEFESSKKIMFRGQVGGHGGVEGDLLGSAESSSLLKGRFWCALRIT</sequence>
<accession>A0ABD2XBE3</accession>
<dbReference type="EMBL" id="JBJJXI010000034">
    <property type="protein sequence ID" value="KAL3402450.1"/>
    <property type="molecule type" value="Genomic_DNA"/>
</dbReference>
<keyword evidence="3" id="KW-1185">Reference proteome</keyword>
<dbReference type="AlphaFoldDB" id="A0ABD2XBE3"/>
<evidence type="ECO:0000313" key="3">
    <source>
        <dbReference type="Proteomes" id="UP001627154"/>
    </source>
</evidence>
<name>A0ABD2XBE3_9HYME</name>
<protein>
    <submittedName>
        <fullName evidence="2">Uncharacterized protein</fullName>
    </submittedName>
</protein>
<evidence type="ECO:0000256" key="1">
    <source>
        <dbReference type="SAM" id="MobiDB-lite"/>
    </source>
</evidence>
<proteinExistence type="predicted"/>
<comment type="caution">
    <text evidence="2">The sequence shown here is derived from an EMBL/GenBank/DDBJ whole genome shotgun (WGS) entry which is preliminary data.</text>
</comment>
<dbReference type="Proteomes" id="UP001627154">
    <property type="component" value="Unassembled WGS sequence"/>
</dbReference>
<organism evidence="2 3">
    <name type="scientific">Trichogramma kaykai</name>
    <dbReference type="NCBI Taxonomy" id="54128"/>
    <lineage>
        <taxon>Eukaryota</taxon>
        <taxon>Metazoa</taxon>
        <taxon>Ecdysozoa</taxon>
        <taxon>Arthropoda</taxon>
        <taxon>Hexapoda</taxon>
        <taxon>Insecta</taxon>
        <taxon>Pterygota</taxon>
        <taxon>Neoptera</taxon>
        <taxon>Endopterygota</taxon>
        <taxon>Hymenoptera</taxon>
        <taxon>Apocrita</taxon>
        <taxon>Proctotrupomorpha</taxon>
        <taxon>Chalcidoidea</taxon>
        <taxon>Trichogrammatidae</taxon>
        <taxon>Trichogramma</taxon>
    </lineage>
</organism>
<reference evidence="2 3" key="1">
    <citation type="journal article" date="2024" name="bioRxiv">
        <title>A reference genome for Trichogramma kaykai: A tiny desert-dwelling parasitoid wasp with competing sex-ratio distorters.</title>
        <authorList>
            <person name="Culotta J."/>
            <person name="Lindsey A.R."/>
        </authorList>
    </citation>
    <scope>NUCLEOTIDE SEQUENCE [LARGE SCALE GENOMIC DNA]</scope>
    <source>
        <strain evidence="2 3">KSX58</strain>
    </source>
</reference>
<evidence type="ECO:0000313" key="2">
    <source>
        <dbReference type="EMBL" id="KAL3402450.1"/>
    </source>
</evidence>